<dbReference type="GO" id="GO:0006869">
    <property type="term" value="P:lipid transport"/>
    <property type="evidence" value="ECO:0007669"/>
    <property type="project" value="UniProtKB-KW"/>
</dbReference>
<dbReference type="GO" id="GO:0005789">
    <property type="term" value="C:endoplasmic reticulum membrane"/>
    <property type="evidence" value="ECO:0007669"/>
    <property type="project" value="UniProtKB-SubCell"/>
</dbReference>
<reference evidence="12 13" key="1">
    <citation type="journal article" date="2011" name="Science">
        <title>The Selaginella genome identifies genetic changes associated with the evolution of vascular plants.</title>
        <authorList>
            <person name="Banks J.A."/>
            <person name="Nishiyama T."/>
            <person name="Hasebe M."/>
            <person name="Bowman J.L."/>
            <person name="Gribskov M."/>
            <person name="dePamphilis C."/>
            <person name="Albert V.A."/>
            <person name="Aono N."/>
            <person name="Aoyama T."/>
            <person name="Ambrose B.A."/>
            <person name="Ashton N.W."/>
            <person name="Axtell M.J."/>
            <person name="Barker E."/>
            <person name="Barker M.S."/>
            <person name="Bennetzen J.L."/>
            <person name="Bonawitz N.D."/>
            <person name="Chapple C."/>
            <person name="Cheng C."/>
            <person name="Correa L.G."/>
            <person name="Dacre M."/>
            <person name="DeBarry J."/>
            <person name="Dreyer I."/>
            <person name="Elias M."/>
            <person name="Engstrom E.M."/>
            <person name="Estelle M."/>
            <person name="Feng L."/>
            <person name="Finet C."/>
            <person name="Floyd S.K."/>
            <person name="Frommer W.B."/>
            <person name="Fujita T."/>
            <person name="Gramzow L."/>
            <person name="Gutensohn M."/>
            <person name="Harholt J."/>
            <person name="Hattori M."/>
            <person name="Heyl A."/>
            <person name="Hirai T."/>
            <person name="Hiwatashi Y."/>
            <person name="Ishikawa M."/>
            <person name="Iwata M."/>
            <person name="Karol K.G."/>
            <person name="Koehler B."/>
            <person name="Kolukisaoglu U."/>
            <person name="Kubo M."/>
            <person name="Kurata T."/>
            <person name="Lalonde S."/>
            <person name="Li K."/>
            <person name="Li Y."/>
            <person name="Litt A."/>
            <person name="Lyons E."/>
            <person name="Manning G."/>
            <person name="Maruyama T."/>
            <person name="Michael T.P."/>
            <person name="Mikami K."/>
            <person name="Miyazaki S."/>
            <person name="Morinaga S."/>
            <person name="Murata T."/>
            <person name="Mueller-Roeber B."/>
            <person name="Nelson D.R."/>
            <person name="Obara M."/>
            <person name="Oguri Y."/>
            <person name="Olmstead R.G."/>
            <person name="Onodera N."/>
            <person name="Petersen B.L."/>
            <person name="Pils B."/>
            <person name="Prigge M."/>
            <person name="Rensing S.A."/>
            <person name="Riano-Pachon D.M."/>
            <person name="Roberts A.W."/>
            <person name="Sato Y."/>
            <person name="Scheller H.V."/>
            <person name="Schulz B."/>
            <person name="Schulz C."/>
            <person name="Shakirov E.V."/>
            <person name="Shibagaki N."/>
            <person name="Shinohara N."/>
            <person name="Shippen D.E."/>
            <person name="Soerensen I."/>
            <person name="Sotooka R."/>
            <person name="Sugimoto N."/>
            <person name="Sugita M."/>
            <person name="Sumikawa N."/>
            <person name="Tanurdzic M."/>
            <person name="Theissen G."/>
            <person name="Ulvskov P."/>
            <person name="Wakazuki S."/>
            <person name="Weng J.K."/>
            <person name="Willats W.W."/>
            <person name="Wipf D."/>
            <person name="Wolf P.G."/>
            <person name="Yang L."/>
            <person name="Zimmer A.D."/>
            <person name="Zhu Q."/>
            <person name="Mitros T."/>
            <person name="Hellsten U."/>
            <person name="Loque D."/>
            <person name="Otillar R."/>
            <person name="Salamov A."/>
            <person name="Schmutz J."/>
            <person name="Shapiro H."/>
            <person name="Lindquist E."/>
            <person name="Lucas S."/>
            <person name="Rokhsar D."/>
            <person name="Grigoriev I.V."/>
        </authorList>
    </citation>
    <scope>NUCLEOTIDE SEQUENCE [LARGE SCALE GENOMIC DNA]</scope>
</reference>
<dbReference type="GO" id="GO:0034045">
    <property type="term" value="C:phagophore assembly site membrane"/>
    <property type="evidence" value="ECO:0007669"/>
    <property type="project" value="UniProtKB-SubCell"/>
</dbReference>
<accession>D8SGJ1</accession>
<keyword evidence="7" id="KW-0072">Autophagy</keyword>
<keyword evidence="5" id="KW-0813">Transport</keyword>
<dbReference type="GO" id="GO:0006914">
    <property type="term" value="P:autophagy"/>
    <property type="evidence" value="ECO:0007669"/>
    <property type="project" value="UniProtKB-KW"/>
</dbReference>
<evidence type="ECO:0000256" key="9">
    <source>
        <dbReference type="ARBA" id="ARBA00023136"/>
    </source>
</evidence>
<evidence type="ECO:0000256" key="4">
    <source>
        <dbReference type="ARBA" id="ARBA00018070"/>
    </source>
</evidence>
<evidence type="ECO:0000256" key="1">
    <source>
        <dbReference type="ARBA" id="ARBA00004406"/>
    </source>
</evidence>
<sequence length="288" mass="32017">EDAILPFFQVCEMRPLIIRVDYIPRRLDFGALRSGNCFELFNMVSWKVLLFPCKSNVLTMFMQGVELHLKSVHTSGVYGWSSLMGLLLGEWLEDIFPRQVHKLLRAFGPIRPLYAVSSGAAKLIVFPTEQYKKDRRFLRGMRKGAVAFLQSISVEALGLGANLAAGVHHILLHTEMGLGGRIPSDRKDARRKFQPSDTREGFQQAYESLAQGLERTAISLVGNPVKVYQRGGGAGEALANAIKASPAAILAPASATADAVRHAFLGVRNGMDPDRKREFDEKHRGEWR</sequence>
<evidence type="ECO:0000256" key="10">
    <source>
        <dbReference type="ARBA" id="ARBA00024479"/>
    </source>
</evidence>
<protein>
    <recommendedName>
        <fullName evidence="4">Autophagy-related protein 2</fullName>
    </recommendedName>
</protein>
<dbReference type="PANTHER" id="PTHR13190:SF1">
    <property type="entry name" value="AUTOPHAGY-RELATED 2, ISOFORM A"/>
    <property type="match status" value="1"/>
</dbReference>
<dbReference type="PANTHER" id="PTHR13190">
    <property type="entry name" value="AUTOPHAGY-RELATED 2, ISOFORM A"/>
    <property type="match status" value="1"/>
</dbReference>
<dbReference type="Gramene" id="EFJ16362">
    <property type="protein sequence ID" value="EFJ16362"/>
    <property type="gene ID" value="SELMODRAFT_116903"/>
</dbReference>
<keyword evidence="8" id="KW-0445">Lipid transport</keyword>
<proteinExistence type="inferred from homology"/>
<dbReference type="InParanoid" id="D8SGJ1"/>
<comment type="catalytic activity">
    <reaction evidence="11">
        <text>a 1,2-diacyl-sn-glycero-3-phosphoethanolamine(in) = a 1,2-diacyl-sn-glycero-3-phosphoethanolamine(out)</text>
        <dbReference type="Rhea" id="RHEA:38895"/>
        <dbReference type="ChEBI" id="CHEBI:64612"/>
    </reaction>
</comment>
<evidence type="ECO:0000256" key="11">
    <source>
        <dbReference type="ARBA" id="ARBA00024615"/>
    </source>
</evidence>
<evidence type="ECO:0000256" key="7">
    <source>
        <dbReference type="ARBA" id="ARBA00023006"/>
    </source>
</evidence>
<dbReference type="eggNOG" id="KOG2993">
    <property type="taxonomic scope" value="Eukaryota"/>
</dbReference>
<dbReference type="InterPro" id="IPR026849">
    <property type="entry name" value="ATG2"/>
</dbReference>
<evidence type="ECO:0000256" key="5">
    <source>
        <dbReference type="ARBA" id="ARBA00022448"/>
    </source>
</evidence>
<dbReference type="OMA" id="TARTIYH"/>
<keyword evidence="9" id="KW-0472">Membrane</keyword>
<organism evidence="13">
    <name type="scientific">Selaginella moellendorffii</name>
    <name type="common">Spikemoss</name>
    <dbReference type="NCBI Taxonomy" id="88036"/>
    <lineage>
        <taxon>Eukaryota</taxon>
        <taxon>Viridiplantae</taxon>
        <taxon>Streptophyta</taxon>
        <taxon>Embryophyta</taxon>
        <taxon>Tracheophyta</taxon>
        <taxon>Lycopodiopsida</taxon>
        <taxon>Selaginellales</taxon>
        <taxon>Selaginellaceae</taxon>
        <taxon>Selaginella</taxon>
    </lineage>
</organism>
<name>D8SGJ1_SELML</name>
<evidence type="ECO:0000256" key="6">
    <source>
        <dbReference type="ARBA" id="ARBA00022824"/>
    </source>
</evidence>
<evidence type="ECO:0000256" key="8">
    <source>
        <dbReference type="ARBA" id="ARBA00023055"/>
    </source>
</evidence>
<comment type="catalytic activity">
    <reaction evidence="10">
        <text>a 1,2-diacyl-sn-glycero-3-phospho-L-serine(in) = a 1,2-diacyl-sn-glycero-3-phospho-L-serine(out)</text>
        <dbReference type="Rhea" id="RHEA:38663"/>
        <dbReference type="ChEBI" id="CHEBI:57262"/>
    </reaction>
</comment>
<comment type="subcellular location">
    <subcellularLocation>
        <location evidence="1">Endoplasmic reticulum membrane</location>
        <topology evidence="1">Peripheral membrane protein</topology>
    </subcellularLocation>
    <subcellularLocation>
        <location evidence="2">Preautophagosomal structure membrane</location>
        <topology evidence="2">Peripheral membrane protein</topology>
    </subcellularLocation>
</comment>
<keyword evidence="6" id="KW-0256">Endoplasmic reticulum</keyword>
<feature type="non-terminal residue" evidence="12">
    <location>
        <position position="1"/>
    </location>
</feature>
<dbReference type="KEGG" id="smo:SELMODRAFT_116903"/>
<evidence type="ECO:0000256" key="3">
    <source>
        <dbReference type="ARBA" id="ARBA00009714"/>
    </source>
</evidence>
<comment type="similarity">
    <text evidence="3">Belongs to the ATG2 family.</text>
</comment>
<dbReference type="Pfam" id="PF13329">
    <property type="entry name" value="ATG2_CAD"/>
    <property type="match status" value="1"/>
</dbReference>
<evidence type="ECO:0000313" key="12">
    <source>
        <dbReference type="EMBL" id="EFJ16362.1"/>
    </source>
</evidence>
<dbReference type="HOGENOM" id="CLU_007469_1_0_1"/>
<dbReference type="Proteomes" id="UP000001514">
    <property type="component" value="Unassembled WGS sequence"/>
</dbReference>
<dbReference type="AlphaFoldDB" id="D8SGJ1"/>
<dbReference type="EMBL" id="GL377619">
    <property type="protein sequence ID" value="EFJ16362.1"/>
    <property type="molecule type" value="Genomic_DNA"/>
</dbReference>
<gene>
    <name evidence="12" type="ORF">SELMODRAFT_116903</name>
</gene>
<evidence type="ECO:0000256" key="2">
    <source>
        <dbReference type="ARBA" id="ARBA00004623"/>
    </source>
</evidence>
<evidence type="ECO:0000313" key="13">
    <source>
        <dbReference type="Proteomes" id="UP000001514"/>
    </source>
</evidence>
<dbReference type="STRING" id="88036.D8SGJ1"/>
<keyword evidence="13" id="KW-1185">Reference proteome</keyword>